<evidence type="ECO:0000313" key="2">
    <source>
        <dbReference type="Proteomes" id="UP001056120"/>
    </source>
</evidence>
<protein>
    <submittedName>
        <fullName evidence="1">Uncharacterized protein</fullName>
    </submittedName>
</protein>
<comment type="caution">
    <text evidence="1">The sequence shown here is derived from an EMBL/GenBank/DDBJ whole genome shotgun (WGS) entry which is preliminary data.</text>
</comment>
<sequence>MYMVFDQLKRKLLDRKLKKAGNGSSHESLSAFPAFLPREISKSIATVLTHHAIRCKVMMIQAAESSDDETKENKKKSPKKENSSFLRDCRLRY</sequence>
<keyword evidence="2" id="KW-1185">Reference proteome</keyword>
<organism evidence="1 2">
    <name type="scientific">Smallanthus sonchifolius</name>
    <dbReference type="NCBI Taxonomy" id="185202"/>
    <lineage>
        <taxon>Eukaryota</taxon>
        <taxon>Viridiplantae</taxon>
        <taxon>Streptophyta</taxon>
        <taxon>Embryophyta</taxon>
        <taxon>Tracheophyta</taxon>
        <taxon>Spermatophyta</taxon>
        <taxon>Magnoliopsida</taxon>
        <taxon>eudicotyledons</taxon>
        <taxon>Gunneridae</taxon>
        <taxon>Pentapetalae</taxon>
        <taxon>asterids</taxon>
        <taxon>campanulids</taxon>
        <taxon>Asterales</taxon>
        <taxon>Asteraceae</taxon>
        <taxon>Asteroideae</taxon>
        <taxon>Heliantheae alliance</taxon>
        <taxon>Millerieae</taxon>
        <taxon>Smallanthus</taxon>
    </lineage>
</organism>
<reference evidence="2" key="1">
    <citation type="journal article" date="2022" name="Mol. Ecol. Resour.">
        <title>The genomes of chicory, endive, great burdock and yacon provide insights into Asteraceae palaeo-polyploidization history and plant inulin production.</title>
        <authorList>
            <person name="Fan W."/>
            <person name="Wang S."/>
            <person name="Wang H."/>
            <person name="Wang A."/>
            <person name="Jiang F."/>
            <person name="Liu H."/>
            <person name="Zhao H."/>
            <person name="Xu D."/>
            <person name="Zhang Y."/>
        </authorList>
    </citation>
    <scope>NUCLEOTIDE SEQUENCE [LARGE SCALE GENOMIC DNA]</scope>
    <source>
        <strain evidence="2">cv. Yunnan</strain>
    </source>
</reference>
<evidence type="ECO:0000313" key="1">
    <source>
        <dbReference type="EMBL" id="KAI3819089.1"/>
    </source>
</evidence>
<dbReference type="EMBL" id="CM042021">
    <property type="protein sequence ID" value="KAI3819089.1"/>
    <property type="molecule type" value="Genomic_DNA"/>
</dbReference>
<gene>
    <name evidence="1" type="ORF">L1987_12912</name>
</gene>
<proteinExistence type="predicted"/>
<accession>A0ACB9JFI2</accession>
<name>A0ACB9JFI2_9ASTR</name>
<dbReference type="Proteomes" id="UP001056120">
    <property type="component" value="Linkage Group LG04"/>
</dbReference>
<reference evidence="1 2" key="2">
    <citation type="journal article" date="2022" name="Mol. Ecol. Resour.">
        <title>The genomes of chicory, endive, great burdock and yacon provide insights into Asteraceae paleo-polyploidization history and plant inulin production.</title>
        <authorList>
            <person name="Fan W."/>
            <person name="Wang S."/>
            <person name="Wang H."/>
            <person name="Wang A."/>
            <person name="Jiang F."/>
            <person name="Liu H."/>
            <person name="Zhao H."/>
            <person name="Xu D."/>
            <person name="Zhang Y."/>
        </authorList>
    </citation>
    <scope>NUCLEOTIDE SEQUENCE [LARGE SCALE GENOMIC DNA]</scope>
    <source>
        <strain evidence="2">cv. Yunnan</strain>
        <tissue evidence="1">Leaves</tissue>
    </source>
</reference>